<dbReference type="PANTHER" id="PTHR33434">
    <property type="entry name" value="DEGV DOMAIN-CONTAINING PROTEIN DR_1986-RELATED"/>
    <property type="match status" value="1"/>
</dbReference>
<dbReference type="Gene3D" id="3.40.50.10170">
    <property type="match status" value="1"/>
</dbReference>
<dbReference type="InterPro" id="IPR003797">
    <property type="entry name" value="DegV"/>
</dbReference>
<dbReference type="EMBL" id="FOCC01000001">
    <property type="protein sequence ID" value="SEM30036.1"/>
    <property type="molecule type" value="Genomic_DNA"/>
</dbReference>
<dbReference type="Pfam" id="PF02645">
    <property type="entry name" value="DegV"/>
    <property type="match status" value="1"/>
</dbReference>
<accession>A0ABY1A8R4</accession>
<proteinExistence type="predicted"/>
<evidence type="ECO:0000313" key="3">
    <source>
        <dbReference type="EMBL" id="SEM30036.1"/>
    </source>
</evidence>
<reference evidence="3 4" key="1">
    <citation type="submission" date="2016-10" db="EMBL/GenBank/DDBJ databases">
        <authorList>
            <person name="Varghese N."/>
            <person name="Submissions S."/>
        </authorList>
    </citation>
    <scope>NUCLEOTIDE SEQUENCE [LARGE SCALE GENOMIC DNA]</scope>
    <source>
        <strain evidence="3 4">WC1T17</strain>
    </source>
</reference>
<evidence type="ECO:0000313" key="4">
    <source>
        <dbReference type="Proteomes" id="UP000182089"/>
    </source>
</evidence>
<sequence length="284" mass="30777">MKIAVLTDSSAAISKKEAQALKVTVLHLPLSVGGKIYHEGLDISDDLLIKQARLTASVLSLGQNSLAEIDAVINKLAQAGYDACLAIHLASGLSALGDSLQTYAQKKNCPIKLAVFDARTSGLPLKRQVEYASQLVQAGEKLDDILLQLAVFRKKQATYLLINDMKPLLQKGSLAGHVPGVIPNKALMTFDQQGKLLLVDHLVRVKPFYAAIMADFKRQLAAGGQKPLVDVMFEPQARKTAQKWVQIIKTDLPTADIKLAKMRPSLVSYSGPQSILFALSVNDI</sequence>
<dbReference type="PANTHER" id="PTHR33434:SF2">
    <property type="entry name" value="FATTY ACID-BINDING PROTEIN TM_1468"/>
    <property type="match status" value="1"/>
</dbReference>
<organism evidence="3 4">
    <name type="scientific">Ligilactobacillus ruminis</name>
    <dbReference type="NCBI Taxonomy" id="1623"/>
    <lineage>
        <taxon>Bacteria</taxon>
        <taxon>Bacillati</taxon>
        <taxon>Bacillota</taxon>
        <taxon>Bacilli</taxon>
        <taxon>Lactobacillales</taxon>
        <taxon>Lactobacillaceae</taxon>
        <taxon>Ligilactobacillus</taxon>
    </lineage>
</organism>
<evidence type="ECO:0000256" key="1">
    <source>
        <dbReference type="ARBA" id="ARBA00003238"/>
    </source>
</evidence>
<dbReference type="InterPro" id="IPR050270">
    <property type="entry name" value="DegV_domain_contain"/>
</dbReference>
<protein>
    <submittedName>
        <fullName evidence="3">EDD domain protein, DegV family</fullName>
    </submittedName>
</protein>
<dbReference type="SUPFAM" id="SSF82549">
    <property type="entry name" value="DAK1/DegV-like"/>
    <property type="match status" value="1"/>
</dbReference>
<keyword evidence="2" id="KW-0446">Lipid-binding</keyword>
<dbReference type="NCBIfam" id="TIGR00762">
    <property type="entry name" value="DegV"/>
    <property type="match status" value="1"/>
</dbReference>
<dbReference type="PROSITE" id="PS51482">
    <property type="entry name" value="DEGV"/>
    <property type="match status" value="1"/>
</dbReference>
<comment type="function">
    <text evidence="1">May bind long-chain fatty acids, such as palmitate, and may play a role in lipid transport or fatty acid metabolism.</text>
</comment>
<evidence type="ECO:0000256" key="2">
    <source>
        <dbReference type="ARBA" id="ARBA00023121"/>
    </source>
</evidence>
<comment type="caution">
    <text evidence="3">The sequence shown here is derived from an EMBL/GenBank/DDBJ whole genome shotgun (WGS) entry which is preliminary data.</text>
</comment>
<dbReference type="Proteomes" id="UP000182089">
    <property type="component" value="Unassembled WGS sequence"/>
</dbReference>
<gene>
    <name evidence="3" type="ORF">SAMN05216431_1016</name>
</gene>
<name>A0ABY1A8R4_9LACO</name>